<name>A0A2S9PPD1_9ACTN</name>
<keyword evidence="2" id="KW-1133">Transmembrane helix</keyword>
<evidence type="ECO:0000313" key="4">
    <source>
        <dbReference type="Proteomes" id="UP000239322"/>
    </source>
</evidence>
<accession>A0A2S9PPD1</accession>
<reference evidence="3 4" key="1">
    <citation type="submission" date="2018-03" db="EMBL/GenBank/DDBJ databases">
        <title>Novel Streptomyces sp. from soil.</title>
        <authorList>
            <person name="Tan G.Y.A."/>
            <person name="Lee Z.Y."/>
        </authorList>
    </citation>
    <scope>NUCLEOTIDE SEQUENCE [LARGE SCALE GENOMIC DNA]</scope>
    <source>
        <strain evidence="3 4">ST5x</strain>
    </source>
</reference>
<dbReference type="RefSeq" id="WP_105871409.1">
    <property type="nucleotide sequence ID" value="NZ_PVLV01000530.1"/>
</dbReference>
<feature type="region of interest" description="Disordered" evidence="1">
    <location>
        <begin position="1"/>
        <end position="25"/>
    </location>
</feature>
<proteinExistence type="predicted"/>
<keyword evidence="2" id="KW-0812">Transmembrane</keyword>
<evidence type="ECO:0000256" key="1">
    <source>
        <dbReference type="SAM" id="MobiDB-lite"/>
    </source>
</evidence>
<feature type="transmembrane region" description="Helical" evidence="2">
    <location>
        <begin position="30"/>
        <end position="53"/>
    </location>
</feature>
<dbReference type="EMBL" id="PVLV01000530">
    <property type="protein sequence ID" value="PRH76288.1"/>
    <property type="molecule type" value="Genomic_DNA"/>
</dbReference>
<organism evidence="3 4">
    <name type="scientific">Streptomyces solincola</name>
    <dbReference type="NCBI Taxonomy" id="2100817"/>
    <lineage>
        <taxon>Bacteria</taxon>
        <taxon>Bacillati</taxon>
        <taxon>Actinomycetota</taxon>
        <taxon>Actinomycetes</taxon>
        <taxon>Kitasatosporales</taxon>
        <taxon>Streptomycetaceae</taxon>
        <taxon>Streptomyces</taxon>
    </lineage>
</organism>
<dbReference type="AlphaFoldDB" id="A0A2S9PPD1"/>
<sequence length="132" mass="12925">MGRAPEGGGPGPSPGGDAAPPRRRRTVRPAAVVLAAVLAVAAAGWGATVWLSAQTAAGDPPSPYGAQPSPPDCAVPASAPVDCADHFPSPPCPSHPSGSRPQPPTALPTGPTGADRNSGRAVLVDCAVVSTR</sequence>
<evidence type="ECO:0000256" key="2">
    <source>
        <dbReference type="SAM" id="Phobius"/>
    </source>
</evidence>
<comment type="caution">
    <text evidence="3">The sequence shown here is derived from an EMBL/GenBank/DDBJ whole genome shotgun (WGS) entry which is preliminary data.</text>
</comment>
<keyword evidence="4" id="KW-1185">Reference proteome</keyword>
<gene>
    <name evidence="3" type="ORF">C6N75_26475</name>
</gene>
<feature type="compositionally biased region" description="Gly residues" evidence="1">
    <location>
        <begin position="1"/>
        <end position="10"/>
    </location>
</feature>
<evidence type="ECO:0000313" key="3">
    <source>
        <dbReference type="EMBL" id="PRH76288.1"/>
    </source>
</evidence>
<dbReference type="Proteomes" id="UP000239322">
    <property type="component" value="Unassembled WGS sequence"/>
</dbReference>
<feature type="region of interest" description="Disordered" evidence="1">
    <location>
        <begin position="55"/>
        <end position="119"/>
    </location>
</feature>
<feature type="compositionally biased region" description="Pro residues" evidence="1">
    <location>
        <begin position="60"/>
        <end position="73"/>
    </location>
</feature>
<keyword evidence="2" id="KW-0472">Membrane</keyword>
<protein>
    <submittedName>
        <fullName evidence="3">Uncharacterized protein</fullName>
    </submittedName>
</protein>